<feature type="transmembrane region" description="Helical" evidence="2">
    <location>
        <begin position="150"/>
        <end position="171"/>
    </location>
</feature>
<keyword evidence="2" id="KW-1133">Transmembrane helix</keyword>
<keyword evidence="2" id="KW-0472">Membrane</keyword>
<dbReference type="AlphaFoldDB" id="A0A813IWT5"/>
<dbReference type="Gene3D" id="1.25.10.10">
    <property type="entry name" value="Leucine-rich Repeat Variant"/>
    <property type="match status" value="1"/>
</dbReference>
<name>A0A813IWT5_POLGL</name>
<dbReference type="EMBL" id="CAJNNW010015684">
    <property type="protein sequence ID" value="CAE8658011.1"/>
    <property type="molecule type" value="Genomic_DNA"/>
</dbReference>
<dbReference type="InterPro" id="IPR011989">
    <property type="entry name" value="ARM-like"/>
</dbReference>
<evidence type="ECO:0000313" key="4">
    <source>
        <dbReference type="Proteomes" id="UP000626109"/>
    </source>
</evidence>
<dbReference type="SUPFAM" id="SSF48371">
    <property type="entry name" value="ARM repeat"/>
    <property type="match status" value="1"/>
</dbReference>
<protein>
    <submittedName>
        <fullName evidence="3">Uncharacterized protein</fullName>
    </submittedName>
</protein>
<feature type="transmembrane region" description="Helical" evidence="2">
    <location>
        <begin position="400"/>
        <end position="418"/>
    </location>
</feature>
<dbReference type="PANTHER" id="PTHR23346">
    <property type="entry name" value="TRANSLATIONAL ACTIVATOR GCN1-RELATED"/>
    <property type="match status" value="1"/>
</dbReference>
<keyword evidence="2" id="KW-0812">Transmembrane</keyword>
<evidence type="ECO:0000256" key="2">
    <source>
        <dbReference type="SAM" id="Phobius"/>
    </source>
</evidence>
<sequence>MSSTGMVAEPIGSLMDDNILDDLQLDLGPRLGTDRSSETSNPSKLSLQFSDTSLRRGVHVTKVLRRFGKLFKHSVGTEEDYQLGQEVHEVSAFITHNWSLNRWKKYMALCCYFHIVPAFVISLVVHLLLFVLLLADKLPLFPVYYRSRPYYVGCWCMVGGWAAFWLTLFLWADVAATFGRSGPKIFVDKVCIDQVNIDRKVQGILAIPAWLACSGTLVAIFSDELLVKLWTCFELCTFVALGRTDKIRVEPALSPSVSFFVSLFILLYGIWSQLLAMGDSSEKELQSALGREFTMTVAILVSLGMSLLIFEVLAYWGRVCHRIHKQVHEVDIRTAVCQDEADRDVVLRALQSLSDRHIFHRTVSEDQQLDELAVAELTVKMRSQLENAFVRSLGFNRLPFKYLVASIMPLLGAMLDYLPAELQMQQLTAHEREPPSIADTLRQVAASAAAAEIVARLDAPAADEFITGIASRIERGRAGAHSEGAARVLAAALGALTAPLAEPEGLLDILVPGCVLSEPGDESCASAFGLALQALVRLSGAAALCEEAAPRLSVALAAQSGGPGTLTPKALDAFAPLLQQGATSAGQHRRCLAEASAELCRRACADSLQAHAVKLTGPLVRSLGEKPIDVELQSALVSALLVLLQRAGATLRPLVPALQTALVRLLEGPEELHQVTAQALGAMAPLVPRAEALVKALGKPPARAANMNALAEVLRALGPGPFSAEVSREVAVALDVATQEKDTALASAASSVKILAGSA</sequence>
<proteinExistence type="predicted"/>
<keyword evidence="1" id="KW-0677">Repeat</keyword>
<dbReference type="Proteomes" id="UP000626109">
    <property type="component" value="Unassembled WGS sequence"/>
</dbReference>
<organism evidence="3 4">
    <name type="scientific">Polarella glacialis</name>
    <name type="common">Dinoflagellate</name>
    <dbReference type="NCBI Taxonomy" id="89957"/>
    <lineage>
        <taxon>Eukaryota</taxon>
        <taxon>Sar</taxon>
        <taxon>Alveolata</taxon>
        <taxon>Dinophyceae</taxon>
        <taxon>Suessiales</taxon>
        <taxon>Suessiaceae</taxon>
        <taxon>Polarella</taxon>
    </lineage>
</organism>
<feature type="transmembrane region" description="Helical" evidence="2">
    <location>
        <begin position="295"/>
        <end position="316"/>
    </location>
</feature>
<comment type="caution">
    <text evidence="3">The sequence shown here is derived from an EMBL/GenBank/DDBJ whole genome shotgun (WGS) entry which is preliminary data.</text>
</comment>
<feature type="transmembrane region" description="Helical" evidence="2">
    <location>
        <begin position="256"/>
        <end position="275"/>
    </location>
</feature>
<gene>
    <name evidence="3" type="ORF">PGLA2088_LOCUS13192</name>
</gene>
<dbReference type="InterPro" id="IPR016024">
    <property type="entry name" value="ARM-type_fold"/>
</dbReference>
<reference evidence="3" key="1">
    <citation type="submission" date="2021-02" db="EMBL/GenBank/DDBJ databases">
        <authorList>
            <person name="Dougan E. K."/>
            <person name="Rhodes N."/>
            <person name="Thang M."/>
            <person name="Chan C."/>
        </authorList>
    </citation>
    <scope>NUCLEOTIDE SEQUENCE</scope>
</reference>
<evidence type="ECO:0000313" key="3">
    <source>
        <dbReference type="EMBL" id="CAE8658011.1"/>
    </source>
</evidence>
<feature type="transmembrane region" description="Helical" evidence="2">
    <location>
        <begin position="106"/>
        <end position="135"/>
    </location>
</feature>
<evidence type="ECO:0000256" key="1">
    <source>
        <dbReference type="ARBA" id="ARBA00022737"/>
    </source>
</evidence>
<accession>A0A813IWT5</accession>